<protein>
    <submittedName>
        <fullName evidence="1">Uncharacterized protein</fullName>
    </submittedName>
</protein>
<sequence length="256" mass="28526">MLRSWAVHRAEGWSCRDSWSGLVGPGSYLCWGTATDPDHASRRGSGRTKIGPGDDQYNSIIKSIYDIHRFGPFNPYIPIRSTTIGKSRVAKDPIAMHTSWRSNSDIVSVTRSKNQNRGVEIAGRRHVRWHPLFSRKRMRATYALAAQGRSTLCAMVGRSLRTTLRDLAGHCRNAGRLLHALVLRCRAARGAAVGRTKRAMLGDVWRRSCESWPGAVERCCAAEVRCCARRRALPPRFFMVLVPPAGRRSGESPAMS</sequence>
<keyword evidence="2" id="KW-1185">Reference proteome</keyword>
<reference evidence="1 2" key="1">
    <citation type="journal article" date="2015" name="Proc. Natl. Acad. Sci. U.S.A.">
        <title>The resurrection genome of Boea hygrometrica: A blueprint for survival of dehydration.</title>
        <authorList>
            <person name="Xiao L."/>
            <person name="Yang G."/>
            <person name="Zhang L."/>
            <person name="Yang X."/>
            <person name="Zhao S."/>
            <person name="Ji Z."/>
            <person name="Zhou Q."/>
            <person name="Hu M."/>
            <person name="Wang Y."/>
            <person name="Chen M."/>
            <person name="Xu Y."/>
            <person name="Jin H."/>
            <person name="Xiao X."/>
            <person name="Hu G."/>
            <person name="Bao F."/>
            <person name="Hu Y."/>
            <person name="Wan P."/>
            <person name="Li L."/>
            <person name="Deng X."/>
            <person name="Kuang T."/>
            <person name="Xiang C."/>
            <person name="Zhu J.K."/>
            <person name="Oliver M.J."/>
            <person name="He Y."/>
        </authorList>
    </citation>
    <scope>NUCLEOTIDE SEQUENCE [LARGE SCALE GENOMIC DNA]</scope>
    <source>
        <strain evidence="2">cv. XS01</strain>
    </source>
</reference>
<dbReference type="AlphaFoldDB" id="A0A2Z7C844"/>
<dbReference type="Proteomes" id="UP000250235">
    <property type="component" value="Unassembled WGS sequence"/>
</dbReference>
<name>A0A2Z7C844_9LAMI</name>
<accession>A0A2Z7C844</accession>
<dbReference type="EMBL" id="KQ998210">
    <property type="protein sequence ID" value="KZV43055.1"/>
    <property type="molecule type" value="Genomic_DNA"/>
</dbReference>
<evidence type="ECO:0000313" key="2">
    <source>
        <dbReference type="Proteomes" id="UP000250235"/>
    </source>
</evidence>
<gene>
    <name evidence="1" type="ORF">F511_36655</name>
</gene>
<proteinExistence type="predicted"/>
<organism evidence="1 2">
    <name type="scientific">Dorcoceras hygrometricum</name>
    <dbReference type="NCBI Taxonomy" id="472368"/>
    <lineage>
        <taxon>Eukaryota</taxon>
        <taxon>Viridiplantae</taxon>
        <taxon>Streptophyta</taxon>
        <taxon>Embryophyta</taxon>
        <taxon>Tracheophyta</taxon>
        <taxon>Spermatophyta</taxon>
        <taxon>Magnoliopsida</taxon>
        <taxon>eudicotyledons</taxon>
        <taxon>Gunneridae</taxon>
        <taxon>Pentapetalae</taxon>
        <taxon>asterids</taxon>
        <taxon>lamiids</taxon>
        <taxon>Lamiales</taxon>
        <taxon>Gesneriaceae</taxon>
        <taxon>Didymocarpoideae</taxon>
        <taxon>Trichosporeae</taxon>
        <taxon>Loxocarpinae</taxon>
        <taxon>Dorcoceras</taxon>
    </lineage>
</organism>
<evidence type="ECO:0000313" key="1">
    <source>
        <dbReference type="EMBL" id="KZV43055.1"/>
    </source>
</evidence>